<feature type="chain" id="PRO_5020531773" evidence="8">
    <location>
        <begin position="32"/>
        <end position="1003"/>
    </location>
</feature>
<dbReference type="SUPFAM" id="SSF49464">
    <property type="entry name" value="Carboxypeptidase regulatory domain-like"/>
    <property type="match status" value="1"/>
</dbReference>
<comment type="subcellular location">
    <subcellularLocation>
        <location evidence="1 7">Cell outer membrane</location>
        <topology evidence="1 7">Multi-pass membrane protein</topology>
    </subcellularLocation>
</comment>
<dbReference type="Proteomes" id="UP000295215">
    <property type="component" value="Unassembled WGS sequence"/>
</dbReference>
<dbReference type="NCBIfam" id="TIGR04057">
    <property type="entry name" value="SusC_RagA_signa"/>
    <property type="match status" value="1"/>
</dbReference>
<evidence type="ECO:0000256" key="2">
    <source>
        <dbReference type="ARBA" id="ARBA00022448"/>
    </source>
</evidence>
<keyword evidence="8" id="KW-0732">Signal</keyword>
<dbReference type="InterPro" id="IPR023996">
    <property type="entry name" value="TonB-dep_OMP_SusC/RagA"/>
</dbReference>
<dbReference type="Gene3D" id="2.60.40.1120">
    <property type="entry name" value="Carboxypeptidase-like, regulatory domain"/>
    <property type="match status" value="1"/>
</dbReference>
<dbReference type="NCBIfam" id="TIGR04056">
    <property type="entry name" value="OMP_RagA_SusC"/>
    <property type="match status" value="1"/>
</dbReference>
<dbReference type="InterPro" id="IPR037066">
    <property type="entry name" value="Plug_dom_sf"/>
</dbReference>
<evidence type="ECO:0000256" key="6">
    <source>
        <dbReference type="ARBA" id="ARBA00023237"/>
    </source>
</evidence>
<evidence type="ECO:0000256" key="5">
    <source>
        <dbReference type="ARBA" id="ARBA00023136"/>
    </source>
</evidence>
<evidence type="ECO:0000256" key="7">
    <source>
        <dbReference type="PROSITE-ProRule" id="PRU01360"/>
    </source>
</evidence>
<comment type="similarity">
    <text evidence="7">Belongs to the TonB-dependent receptor family.</text>
</comment>
<keyword evidence="5 7" id="KW-0472">Membrane</keyword>
<evidence type="ECO:0000313" key="10">
    <source>
        <dbReference type="EMBL" id="TDS56524.1"/>
    </source>
</evidence>
<keyword evidence="2 7" id="KW-0813">Transport</keyword>
<dbReference type="Gene3D" id="2.170.130.10">
    <property type="entry name" value="TonB-dependent receptor, plug domain"/>
    <property type="match status" value="1"/>
</dbReference>
<dbReference type="GO" id="GO:0009279">
    <property type="term" value="C:cell outer membrane"/>
    <property type="evidence" value="ECO:0007669"/>
    <property type="project" value="UniProtKB-SubCell"/>
</dbReference>
<keyword evidence="3 7" id="KW-1134">Transmembrane beta strand</keyword>
<dbReference type="InterPro" id="IPR023997">
    <property type="entry name" value="TonB-dep_OMP_SusC/RagA_CS"/>
</dbReference>
<dbReference type="InterPro" id="IPR039426">
    <property type="entry name" value="TonB-dep_rcpt-like"/>
</dbReference>
<protein>
    <submittedName>
        <fullName evidence="10">TonB-linked SusC/RagA family outer membrane protein</fullName>
    </submittedName>
</protein>
<proteinExistence type="inferred from homology"/>
<dbReference type="Gene3D" id="2.40.170.20">
    <property type="entry name" value="TonB-dependent receptor, beta-barrel domain"/>
    <property type="match status" value="1"/>
</dbReference>
<dbReference type="InterPro" id="IPR008969">
    <property type="entry name" value="CarboxyPept-like_regulatory"/>
</dbReference>
<evidence type="ECO:0000256" key="4">
    <source>
        <dbReference type="ARBA" id="ARBA00022692"/>
    </source>
</evidence>
<feature type="signal peptide" evidence="8">
    <location>
        <begin position="1"/>
        <end position="31"/>
    </location>
</feature>
<evidence type="ECO:0000256" key="8">
    <source>
        <dbReference type="SAM" id="SignalP"/>
    </source>
</evidence>
<dbReference type="Pfam" id="PF13715">
    <property type="entry name" value="CarbopepD_reg_2"/>
    <property type="match status" value="1"/>
</dbReference>
<dbReference type="RefSeq" id="WP_133713036.1">
    <property type="nucleotide sequence ID" value="NZ_SOAG01000020.1"/>
</dbReference>
<dbReference type="InterPro" id="IPR012910">
    <property type="entry name" value="Plug_dom"/>
</dbReference>
<feature type="domain" description="TonB-dependent receptor plug" evidence="9">
    <location>
        <begin position="125"/>
        <end position="254"/>
    </location>
</feature>
<gene>
    <name evidence="10" type="ORF">C8P70_12017</name>
</gene>
<dbReference type="SUPFAM" id="SSF56935">
    <property type="entry name" value="Porins"/>
    <property type="match status" value="1"/>
</dbReference>
<organism evidence="10 11">
    <name type="scientific">Myroides indicus</name>
    <dbReference type="NCBI Taxonomy" id="1323422"/>
    <lineage>
        <taxon>Bacteria</taxon>
        <taxon>Pseudomonadati</taxon>
        <taxon>Bacteroidota</taxon>
        <taxon>Flavobacteriia</taxon>
        <taxon>Flavobacteriales</taxon>
        <taxon>Flavobacteriaceae</taxon>
        <taxon>Myroides</taxon>
    </lineage>
</organism>
<dbReference type="AlphaFoldDB" id="A0A4R7ES13"/>
<dbReference type="Pfam" id="PF07715">
    <property type="entry name" value="Plug"/>
    <property type="match status" value="1"/>
</dbReference>
<sequence length="1003" mass="112321">MKTITHPKSKHRFYLLLLILLCSLHTHTLFAQQQIRVTGTVKDAEAPLPGVTVWEKDTNNGTLTDENGKYSLQFIPGSIVTFSFIGYKTQTHIVSGTTLNITLQPDETVLDEVVINAGYYSVKDRERTGSIARVTAKDIEFQPVINPLQAIQGRMAGVSITQNTGVSGGGFDIKIRGNNSLSGDYTGSNTPLYIVDGIPLYETPIYENSGFSASLFNSSISILNAINPSDIESIEILKDADATAIYGSRGANGVVLITTKKGKAGKTHFTVSSSTAFSKVGSKMKLMNTEQFNQMRDEAFANDGVTEYPANAYDMNGSWDRNRYTDWQKELIGGTAMDKTISLGVSGGNEFTRFNVNVAHNESTTVFPTDKGYKRNSALISFIHRSKDNRFQLGASTTYSDQNNTLPAADLTRKALELPPNAPALYNEDGTLNWQDGTWNNPLAQLNKTYENNTRNLILNTNLSYLIFPSVSFKLNMGITTNYFDERVLTPHTIYNPSLGRTSEHSTAQKASNNSDSYIIEPQIHWAKKWNKHSVQAFIGSSFQSRENNSFQITGRGFNTDAHLTNIGIAKTKTINQIGNSQYKYAALFARLNYIYDNKYIVNLTGRRDGSSRFGPANRFGNFGAVGAAWLFTEESFLKNYSWLSFGKLRASYGTTGSDNIGDYAYLDTYTVNTQTYDGTTGLYPSRLYNPNYSWEKTTKLETALELGLFNNRINTNIAWYKNRSSNQLIGLTLSAVTGFNSVTDNFPATVENSGWEFTLHTTNIRNNNWQWNSNFNISFPKNKLTAFPDLENSTYRNTYIIGKSINLVKLYHYEGIDPDTGLYVFTDYNKDGKLDNEDKQIDKNIGIEYHGGLQNTISYKNISLDFLFQFVKQTNYTFESMTITPGTLSSNYPVEMTDRWSAENPDAQYTWATNSNNTSFQQITTMQESDRSVGDASYIRLKNVALSYKLKIPKAKIDSLLLYIQGQNLFTITNYFGMDPEFVFAGNLPPLRTYAFGVQLTF</sequence>
<reference evidence="10 11" key="1">
    <citation type="submission" date="2019-03" db="EMBL/GenBank/DDBJ databases">
        <title>Genomic Encyclopedia of Archaeal and Bacterial Type Strains, Phase II (KMG-II): from individual species to whole genera.</title>
        <authorList>
            <person name="Goeker M."/>
        </authorList>
    </citation>
    <scope>NUCLEOTIDE SEQUENCE [LARGE SCALE GENOMIC DNA]</scope>
    <source>
        <strain evidence="10 11">DSM 28213</strain>
    </source>
</reference>
<keyword evidence="11" id="KW-1185">Reference proteome</keyword>
<evidence type="ECO:0000259" key="9">
    <source>
        <dbReference type="Pfam" id="PF07715"/>
    </source>
</evidence>
<evidence type="ECO:0000313" key="11">
    <source>
        <dbReference type="Proteomes" id="UP000295215"/>
    </source>
</evidence>
<dbReference type="InterPro" id="IPR036942">
    <property type="entry name" value="Beta-barrel_TonB_sf"/>
</dbReference>
<name>A0A4R7ES13_9FLAO</name>
<evidence type="ECO:0000256" key="3">
    <source>
        <dbReference type="ARBA" id="ARBA00022452"/>
    </source>
</evidence>
<dbReference type="OrthoDB" id="9768177at2"/>
<accession>A0A4R7ES13</accession>
<dbReference type="EMBL" id="SOAG01000020">
    <property type="protein sequence ID" value="TDS56524.1"/>
    <property type="molecule type" value="Genomic_DNA"/>
</dbReference>
<keyword evidence="4 7" id="KW-0812">Transmembrane</keyword>
<comment type="caution">
    <text evidence="10">The sequence shown here is derived from an EMBL/GenBank/DDBJ whole genome shotgun (WGS) entry which is preliminary data.</text>
</comment>
<keyword evidence="6 7" id="KW-0998">Cell outer membrane</keyword>
<dbReference type="PROSITE" id="PS52016">
    <property type="entry name" value="TONB_DEPENDENT_REC_3"/>
    <property type="match status" value="1"/>
</dbReference>
<evidence type="ECO:0000256" key="1">
    <source>
        <dbReference type="ARBA" id="ARBA00004571"/>
    </source>
</evidence>